<evidence type="ECO:0000259" key="1">
    <source>
        <dbReference type="Pfam" id="PF20150"/>
    </source>
</evidence>
<evidence type="ECO:0000313" key="3">
    <source>
        <dbReference type="Proteomes" id="UP000266272"/>
    </source>
</evidence>
<dbReference type="PANTHER" id="PTHR35910:SF1">
    <property type="entry name" value="2EXR DOMAIN-CONTAINING PROTEIN"/>
    <property type="match status" value="1"/>
</dbReference>
<proteinExistence type="predicted"/>
<dbReference type="Proteomes" id="UP000266272">
    <property type="component" value="Unassembled WGS sequence"/>
</dbReference>
<gene>
    <name evidence="2" type="ORF">TARUN_3900</name>
</gene>
<feature type="domain" description="2EXR" evidence="1">
    <location>
        <begin position="4"/>
        <end position="89"/>
    </location>
</feature>
<dbReference type="OrthoDB" id="3473305at2759"/>
<dbReference type="Pfam" id="PF20150">
    <property type="entry name" value="2EXR"/>
    <property type="match status" value="1"/>
</dbReference>
<name>A0A395NQU7_TRIAR</name>
<reference evidence="2 3" key="1">
    <citation type="journal article" date="2018" name="PLoS Pathog.">
        <title>Evolution of structural diversity of trichothecenes, a family of toxins produced by plant pathogenic and entomopathogenic fungi.</title>
        <authorList>
            <person name="Proctor R.H."/>
            <person name="McCormick S.P."/>
            <person name="Kim H.S."/>
            <person name="Cardoza R.E."/>
            <person name="Stanley A.M."/>
            <person name="Lindo L."/>
            <person name="Kelly A."/>
            <person name="Brown D.W."/>
            <person name="Lee T."/>
            <person name="Vaughan M.M."/>
            <person name="Alexander N.J."/>
            <person name="Busman M."/>
            <person name="Gutierrez S."/>
        </authorList>
    </citation>
    <scope>NUCLEOTIDE SEQUENCE [LARGE SCALE GENOMIC DNA]</scope>
    <source>
        <strain evidence="2 3">IBT 40837</strain>
    </source>
</reference>
<organism evidence="2 3">
    <name type="scientific">Trichoderma arundinaceum</name>
    <dbReference type="NCBI Taxonomy" id="490622"/>
    <lineage>
        <taxon>Eukaryota</taxon>
        <taxon>Fungi</taxon>
        <taxon>Dikarya</taxon>
        <taxon>Ascomycota</taxon>
        <taxon>Pezizomycotina</taxon>
        <taxon>Sordariomycetes</taxon>
        <taxon>Hypocreomycetidae</taxon>
        <taxon>Hypocreales</taxon>
        <taxon>Hypocreaceae</taxon>
        <taxon>Trichoderma</taxon>
    </lineage>
</organism>
<evidence type="ECO:0000313" key="2">
    <source>
        <dbReference type="EMBL" id="RFU78378.1"/>
    </source>
</evidence>
<sequence>MSTFHPFPRLPLELRARIWGLTAHPRLVHVRVKKHESRPFGVVCVTSPTPPPPVMQVCQESREYGPYRRAFTIGSEARYLWVNFESDMISLGDINLDDLESHQSDIQRLRFTVGSDESYDAFCYHRSGELGNFPVLKEIHVLVEEDILIWGSAFEDYGWGFCPEENIRFIDNASGLVLNGYQLLAALDFRVYYSWDLGGKVEDMNNLEQEIEIAMDDSHLTLAAMREIE</sequence>
<comment type="caution">
    <text evidence="2">The sequence shown here is derived from an EMBL/GenBank/DDBJ whole genome shotgun (WGS) entry which is preliminary data.</text>
</comment>
<dbReference type="AlphaFoldDB" id="A0A395NQU7"/>
<dbReference type="EMBL" id="PXOA01000215">
    <property type="protein sequence ID" value="RFU78378.1"/>
    <property type="molecule type" value="Genomic_DNA"/>
</dbReference>
<accession>A0A395NQU7</accession>
<protein>
    <recommendedName>
        <fullName evidence="1">2EXR domain-containing protein</fullName>
    </recommendedName>
</protein>
<dbReference type="PANTHER" id="PTHR35910">
    <property type="entry name" value="2EXR DOMAIN-CONTAINING PROTEIN"/>
    <property type="match status" value="1"/>
</dbReference>
<keyword evidence="3" id="KW-1185">Reference proteome</keyword>
<dbReference type="InterPro" id="IPR045518">
    <property type="entry name" value="2EXR"/>
</dbReference>